<reference evidence="2" key="1">
    <citation type="journal article" date="2012" name="Nat. Biotechnol.">
        <title>Reference genome sequence of the model plant Setaria.</title>
        <authorList>
            <person name="Bennetzen J.L."/>
            <person name="Schmutz J."/>
            <person name="Wang H."/>
            <person name="Percifield R."/>
            <person name="Hawkins J."/>
            <person name="Pontaroli A.C."/>
            <person name="Estep M."/>
            <person name="Feng L."/>
            <person name="Vaughn J.N."/>
            <person name="Grimwood J."/>
            <person name="Jenkins J."/>
            <person name="Barry K."/>
            <person name="Lindquist E."/>
            <person name="Hellsten U."/>
            <person name="Deshpande S."/>
            <person name="Wang X."/>
            <person name="Wu X."/>
            <person name="Mitros T."/>
            <person name="Triplett J."/>
            <person name="Yang X."/>
            <person name="Ye C.Y."/>
            <person name="Mauro-Herrera M."/>
            <person name="Wang L."/>
            <person name="Li P."/>
            <person name="Sharma M."/>
            <person name="Sharma R."/>
            <person name="Ronald P.C."/>
            <person name="Panaud O."/>
            <person name="Kellogg E.A."/>
            <person name="Brutnell T.P."/>
            <person name="Doust A.N."/>
            <person name="Tuskan G.A."/>
            <person name="Rokhsar D."/>
            <person name="Devos K.M."/>
        </authorList>
    </citation>
    <scope>NUCLEOTIDE SEQUENCE [LARGE SCALE GENOMIC DNA]</scope>
    <source>
        <strain evidence="2">cv. Yugu1</strain>
    </source>
</reference>
<protein>
    <submittedName>
        <fullName evidence="1">Uncharacterized protein</fullName>
    </submittedName>
</protein>
<dbReference type="HOGENOM" id="CLU_3056707_0_0_1"/>
<dbReference type="EnsemblPlants" id="KQL11208">
    <property type="protein sequence ID" value="KQL11208"/>
    <property type="gene ID" value="SETIT_008148mg"/>
</dbReference>
<sequence>VICMVVHWIQLWSHLLPADQREPMVTGCNQLLTVAHDFYFQATGWQHNRRIANG</sequence>
<proteinExistence type="predicted"/>
<evidence type="ECO:0000313" key="2">
    <source>
        <dbReference type="Proteomes" id="UP000004995"/>
    </source>
</evidence>
<dbReference type="Gramene" id="KQL11208">
    <property type="protein sequence ID" value="KQL11208"/>
    <property type="gene ID" value="SETIT_008148mg"/>
</dbReference>
<dbReference type="EMBL" id="AGNK02002585">
    <property type="status" value="NOT_ANNOTATED_CDS"/>
    <property type="molecule type" value="Genomic_DNA"/>
</dbReference>
<keyword evidence="2" id="KW-1185">Reference proteome</keyword>
<evidence type="ECO:0000313" key="1">
    <source>
        <dbReference type="EnsemblPlants" id="KQL11208"/>
    </source>
</evidence>
<reference evidence="1" key="2">
    <citation type="submission" date="2018-08" db="UniProtKB">
        <authorList>
            <consortium name="EnsemblPlants"/>
        </authorList>
    </citation>
    <scope>IDENTIFICATION</scope>
    <source>
        <strain evidence="1">Yugu1</strain>
    </source>
</reference>
<dbReference type="AlphaFoldDB" id="K3Y1T1"/>
<accession>K3Y1T1</accession>
<dbReference type="Proteomes" id="UP000004995">
    <property type="component" value="Unassembled WGS sequence"/>
</dbReference>
<organism evidence="1 2">
    <name type="scientific">Setaria italica</name>
    <name type="common">Foxtail millet</name>
    <name type="synonym">Panicum italicum</name>
    <dbReference type="NCBI Taxonomy" id="4555"/>
    <lineage>
        <taxon>Eukaryota</taxon>
        <taxon>Viridiplantae</taxon>
        <taxon>Streptophyta</taxon>
        <taxon>Embryophyta</taxon>
        <taxon>Tracheophyta</taxon>
        <taxon>Spermatophyta</taxon>
        <taxon>Magnoliopsida</taxon>
        <taxon>Liliopsida</taxon>
        <taxon>Poales</taxon>
        <taxon>Poaceae</taxon>
        <taxon>PACMAD clade</taxon>
        <taxon>Panicoideae</taxon>
        <taxon>Panicodae</taxon>
        <taxon>Paniceae</taxon>
        <taxon>Cenchrinae</taxon>
        <taxon>Setaria</taxon>
    </lineage>
</organism>
<name>K3Y1T1_SETIT</name>
<dbReference type="InParanoid" id="K3Y1T1"/>